<evidence type="ECO:0000256" key="4">
    <source>
        <dbReference type="ARBA" id="ARBA00022475"/>
    </source>
</evidence>
<comment type="similarity">
    <text evidence="2">Belongs to the AzlC family.</text>
</comment>
<evidence type="ECO:0000313" key="10">
    <source>
        <dbReference type="Proteomes" id="UP000585681"/>
    </source>
</evidence>
<feature type="transmembrane region" description="Helical" evidence="8">
    <location>
        <begin position="135"/>
        <end position="159"/>
    </location>
</feature>
<dbReference type="RefSeq" id="WP_054539854.1">
    <property type="nucleotide sequence ID" value="NZ_JACIEQ010000003.1"/>
</dbReference>
<proteinExistence type="inferred from homology"/>
<dbReference type="Pfam" id="PF03591">
    <property type="entry name" value="AzlC"/>
    <property type="match status" value="1"/>
</dbReference>
<comment type="caution">
    <text evidence="9">The sequence shown here is derived from an EMBL/GenBank/DDBJ whole genome shotgun (WGS) entry which is preliminary data.</text>
</comment>
<dbReference type="EMBL" id="JACIEQ010000003">
    <property type="protein sequence ID" value="MBB4022696.1"/>
    <property type="molecule type" value="Genomic_DNA"/>
</dbReference>
<protein>
    <submittedName>
        <fullName evidence="9">Putative branched-subunit amino acid permease</fullName>
    </submittedName>
</protein>
<evidence type="ECO:0000256" key="8">
    <source>
        <dbReference type="SAM" id="Phobius"/>
    </source>
</evidence>
<accession>A0A840CIU6</accession>
<keyword evidence="10" id="KW-1185">Reference proteome</keyword>
<dbReference type="GO" id="GO:1903785">
    <property type="term" value="P:L-valine transmembrane transport"/>
    <property type="evidence" value="ECO:0007669"/>
    <property type="project" value="TreeGrafter"/>
</dbReference>
<keyword evidence="7 8" id="KW-0472">Membrane</keyword>
<dbReference type="InterPro" id="IPR011606">
    <property type="entry name" value="Brnchd-chn_aa_trnsp_permease"/>
</dbReference>
<sequence length="236" mass="24869">MASSTTKSAFWLGARHGLPFIFVVSPFGLLFGVVGTEAGLNIAEVMGFSVLVIAGASQFAALQLMTENAPTVIILATALAVNLRMAMYSASLTPHLGAAPLWQRALMAYFLVDQSYAVGVARFETHPGMPLAQKTAYFFGTITLICPFWYTMTLIGALAGQQIPPEYALDFAVPITFLALIAPALRTLAHVAAAAVSVAVSLALAFVPYNGGLIVAALAAMMAGAQVELWMRGRQA</sequence>
<keyword evidence="3" id="KW-0813">Transport</keyword>
<keyword evidence="5 8" id="KW-0812">Transmembrane</keyword>
<evidence type="ECO:0000256" key="1">
    <source>
        <dbReference type="ARBA" id="ARBA00004651"/>
    </source>
</evidence>
<evidence type="ECO:0000256" key="6">
    <source>
        <dbReference type="ARBA" id="ARBA00022989"/>
    </source>
</evidence>
<comment type="subcellular location">
    <subcellularLocation>
        <location evidence="1">Cell membrane</location>
        <topology evidence="1">Multi-pass membrane protein</topology>
    </subcellularLocation>
</comment>
<dbReference type="Proteomes" id="UP000585681">
    <property type="component" value="Unassembled WGS sequence"/>
</dbReference>
<name>A0A840CIU6_9RHOB</name>
<evidence type="ECO:0000313" key="9">
    <source>
        <dbReference type="EMBL" id="MBB4022696.1"/>
    </source>
</evidence>
<organism evidence="9 10">
    <name type="scientific">Actibacterium naphthalenivorans</name>
    <dbReference type="NCBI Taxonomy" id="1614693"/>
    <lineage>
        <taxon>Bacteria</taxon>
        <taxon>Pseudomonadati</taxon>
        <taxon>Pseudomonadota</taxon>
        <taxon>Alphaproteobacteria</taxon>
        <taxon>Rhodobacterales</taxon>
        <taxon>Roseobacteraceae</taxon>
        <taxon>Actibacterium</taxon>
    </lineage>
</organism>
<keyword evidence="6 8" id="KW-1133">Transmembrane helix</keyword>
<reference evidence="9" key="1">
    <citation type="submission" date="2020-08" db="EMBL/GenBank/DDBJ databases">
        <title>Genomic Encyclopedia of Type Strains, Phase IV (KMG-IV): sequencing the most valuable type-strain genomes for metagenomic binning, comparative biology and taxonomic classification.</title>
        <authorList>
            <person name="Goeker M."/>
        </authorList>
    </citation>
    <scope>NUCLEOTIDE SEQUENCE [LARGE SCALE GENOMIC DNA]</scope>
    <source>
        <strain evidence="9">DSM 105040</strain>
    </source>
</reference>
<dbReference type="GO" id="GO:0005886">
    <property type="term" value="C:plasma membrane"/>
    <property type="evidence" value="ECO:0007669"/>
    <property type="project" value="UniProtKB-SubCell"/>
</dbReference>
<keyword evidence="4" id="KW-1003">Cell membrane</keyword>
<feature type="transmembrane region" description="Helical" evidence="8">
    <location>
        <begin position="72"/>
        <end position="90"/>
    </location>
</feature>
<evidence type="ECO:0000256" key="5">
    <source>
        <dbReference type="ARBA" id="ARBA00022692"/>
    </source>
</evidence>
<dbReference type="PANTHER" id="PTHR34979">
    <property type="entry name" value="INNER MEMBRANE PROTEIN YGAZ"/>
    <property type="match status" value="1"/>
</dbReference>
<evidence type="ECO:0000256" key="7">
    <source>
        <dbReference type="ARBA" id="ARBA00023136"/>
    </source>
</evidence>
<gene>
    <name evidence="9" type="ORF">GGR17_002515</name>
</gene>
<evidence type="ECO:0000256" key="2">
    <source>
        <dbReference type="ARBA" id="ARBA00010735"/>
    </source>
</evidence>
<dbReference type="PANTHER" id="PTHR34979:SF1">
    <property type="entry name" value="INNER MEMBRANE PROTEIN YGAZ"/>
    <property type="match status" value="1"/>
</dbReference>
<evidence type="ECO:0000256" key="3">
    <source>
        <dbReference type="ARBA" id="ARBA00022448"/>
    </source>
</evidence>
<feature type="transmembrane region" description="Helical" evidence="8">
    <location>
        <begin position="45"/>
        <end position="65"/>
    </location>
</feature>
<feature type="transmembrane region" description="Helical" evidence="8">
    <location>
        <begin position="12"/>
        <end position="33"/>
    </location>
</feature>
<feature type="transmembrane region" description="Helical" evidence="8">
    <location>
        <begin position="213"/>
        <end position="231"/>
    </location>
</feature>
<dbReference type="AlphaFoldDB" id="A0A840CIU6"/>